<dbReference type="EMBL" id="KZ613946">
    <property type="protein sequence ID" value="PMD39376.1"/>
    <property type="molecule type" value="Genomic_DNA"/>
</dbReference>
<accession>A0A2J6RLH6</accession>
<gene>
    <name evidence="1" type="ORF">L207DRAFT_512463</name>
</gene>
<proteinExistence type="predicted"/>
<protein>
    <submittedName>
        <fullName evidence="1">Uncharacterized protein</fullName>
    </submittedName>
</protein>
<organism evidence="1 2">
    <name type="scientific">Hyaloscypha variabilis (strain UAMH 11265 / GT02V1 / F)</name>
    <name type="common">Meliniomyces variabilis</name>
    <dbReference type="NCBI Taxonomy" id="1149755"/>
    <lineage>
        <taxon>Eukaryota</taxon>
        <taxon>Fungi</taxon>
        <taxon>Dikarya</taxon>
        <taxon>Ascomycota</taxon>
        <taxon>Pezizomycotina</taxon>
        <taxon>Leotiomycetes</taxon>
        <taxon>Helotiales</taxon>
        <taxon>Hyaloscyphaceae</taxon>
        <taxon>Hyaloscypha</taxon>
        <taxon>Hyaloscypha variabilis</taxon>
    </lineage>
</organism>
<sequence length="94" mass="10593">MGNHRHENNYYFLDVGDLTAIFGRPLPAVLRVSSYGWASLHFWGVLPAILSSSHCYYPYLNSKLLAVLQLPQIIIASALIPPRTFVIRIPEAKL</sequence>
<dbReference type="Proteomes" id="UP000235786">
    <property type="component" value="Unassembled WGS sequence"/>
</dbReference>
<keyword evidence="2" id="KW-1185">Reference proteome</keyword>
<reference evidence="1 2" key="1">
    <citation type="submission" date="2016-04" db="EMBL/GenBank/DDBJ databases">
        <title>A degradative enzymes factory behind the ericoid mycorrhizal symbiosis.</title>
        <authorList>
            <consortium name="DOE Joint Genome Institute"/>
            <person name="Martino E."/>
            <person name="Morin E."/>
            <person name="Grelet G."/>
            <person name="Kuo A."/>
            <person name="Kohler A."/>
            <person name="Daghino S."/>
            <person name="Barry K."/>
            <person name="Choi C."/>
            <person name="Cichocki N."/>
            <person name="Clum A."/>
            <person name="Copeland A."/>
            <person name="Hainaut M."/>
            <person name="Haridas S."/>
            <person name="Labutti K."/>
            <person name="Lindquist E."/>
            <person name="Lipzen A."/>
            <person name="Khouja H.-R."/>
            <person name="Murat C."/>
            <person name="Ohm R."/>
            <person name="Olson A."/>
            <person name="Spatafora J."/>
            <person name="Veneault-Fourrey C."/>
            <person name="Henrissat B."/>
            <person name="Grigoriev I."/>
            <person name="Martin F."/>
            <person name="Perotto S."/>
        </authorList>
    </citation>
    <scope>NUCLEOTIDE SEQUENCE [LARGE SCALE GENOMIC DNA]</scope>
    <source>
        <strain evidence="1 2">F</strain>
    </source>
</reference>
<dbReference type="AlphaFoldDB" id="A0A2J6RLH6"/>
<evidence type="ECO:0000313" key="1">
    <source>
        <dbReference type="EMBL" id="PMD39376.1"/>
    </source>
</evidence>
<evidence type="ECO:0000313" key="2">
    <source>
        <dbReference type="Proteomes" id="UP000235786"/>
    </source>
</evidence>
<feature type="non-terminal residue" evidence="1">
    <location>
        <position position="94"/>
    </location>
</feature>
<name>A0A2J6RLH6_HYAVF</name>